<gene>
    <name evidence="1" type="ORF">Patl1_15784</name>
</gene>
<sequence length="98" mass="11409">MLFRNLPLLLIFHVNVNLFHEDCNDYHSLLKFSDPYLYLFFLLMQTFVTHRVVVRATDQNCAINESRGCSIYLLEWLLPPLKSFDKFTVGEAGVIVAL</sequence>
<organism evidence="1 2">
    <name type="scientific">Pistacia atlantica</name>
    <dbReference type="NCBI Taxonomy" id="434234"/>
    <lineage>
        <taxon>Eukaryota</taxon>
        <taxon>Viridiplantae</taxon>
        <taxon>Streptophyta</taxon>
        <taxon>Embryophyta</taxon>
        <taxon>Tracheophyta</taxon>
        <taxon>Spermatophyta</taxon>
        <taxon>Magnoliopsida</taxon>
        <taxon>eudicotyledons</taxon>
        <taxon>Gunneridae</taxon>
        <taxon>Pentapetalae</taxon>
        <taxon>rosids</taxon>
        <taxon>malvids</taxon>
        <taxon>Sapindales</taxon>
        <taxon>Anacardiaceae</taxon>
        <taxon>Pistacia</taxon>
    </lineage>
</organism>
<proteinExistence type="predicted"/>
<dbReference type="Proteomes" id="UP001164250">
    <property type="component" value="Chromosome 6"/>
</dbReference>
<evidence type="ECO:0000313" key="2">
    <source>
        <dbReference type="Proteomes" id="UP001164250"/>
    </source>
</evidence>
<dbReference type="EMBL" id="CM047902">
    <property type="protein sequence ID" value="KAJ0094717.1"/>
    <property type="molecule type" value="Genomic_DNA"/>
</dbReference>
<keyword evidence="2" id="KW-1185">Reference proteome</keyword>
<accession>A0ACC1B762</accession>
<name>A0ACC1B762_9ROSI</name>
<protein>
    <submittedName>
        <fullName evidence="1">Uncharacterized protein</fullName>
    </submittedName>
</protein>
<comment type="caution">
    <text evidence="1">The sequence shown here is derived from an EMBL/GenBank/DDBJ whole genome shotgun (WGS) entry which is preliminary data.</text>
</comment>
<evidence type="ECO:0000313" key="1">
    <source>
        <dbReference type="EMBL" id="KAJ0094717.1"/>
    </source>
</evidence>
<reference evidence="2" key="1">
    <citation type="journal article" date="2023" name="G3 (Bethesda)">
        <title>Genome assembly and association tests identify interacting loci associated with vigor, precocity, and sex in interspecific pistachio rootstocks.</title>
        <authorList>
            <person name="Palmer W."/>
            <person name="Jacygrad E."/>
            <person name="Sagayaradj S."/>
            <person name="Cavanaugh K."/>
            <person name="Han R."/>
            <person name="Bertier L."/>
            <person name="Beede B."/>
            <person name="Kafkas S."/>
            <person name="Golino D."/>
            <person name="Preece J."/>
            <person name="Michelmore R."/>
        </authorList>
    </citation>
    <scope>NUCLEOTIDE SEQUENCE [LARGE SCALE GENOMIC DNA]</scope>
</reference>